<organism evidence="1 2">
    <name type="scientific">Kaistia soli DSM 19436</name>
    <dbReference type="NCBI Taxonomy" id="1122133"/>
    <lineage>
        <taxon>Bacteria</taxon>
        <taxon>Pseudomonadati</taxon>
        <taxon>Pseudomonadota</taxon>
        <taxon>Alphaproteobacteria</taxon>
        <taxon>Hyphomicrobiales</taxon>
        <taxon>Kaistiaceae</taxon>
        <taxon>Kaistia</taxon>
    </lineage>
</organism>
<gene>
    <name evidence="1" type="ORF">SAMN02745157_0178</name>
</gene>
<sequence>MLAHHLTSIPVFLLARLRQFGRSFVLLALALLPATALAGPAAIRPPADYSTAELTRGFTLTVFGREGPKSSAEAGQYVNKFVDPVGVLVLDSSSAPSREGEVRSFVGLLSRTIPNLKIAMTDDPNKARIFLFLVDRSNYRRVITDALPKGEQASFLKGSRCSTIMWNRTTGVLDRAYVFVLADRGDKAFASCLAEELTQALGPANDSDQLPYSLYNDDNDVGTFGLFDWYLLSAVYDRDILAGMTREEAMTRLPKVIDRLRPKAAAVAPLLAAAQGP</sequence>
<dbReference type="Proteomes" id="UP000184485">
    <property type="component" value="Unassembled WGS sequence"/>
</dbReference>
<protein>
    <recommendedName>
        <fullName evidence="3">DUF2927 domain-containing protein</fullName>
    </recommendedName>
</protein>
<evidence type="ECO:0000313" key="2">
    <source>
        <dbReference type="Proteomes" id="UP000184485"/>
    </source>
</evidence>
<dbReference type="STRING" id="1122133.SAMN02745157_0178"/>
<evidence type="ECO:0000313" key="1">
    <source>
        <dbReference type="EMBL" id="SHH02713.1"/>
    </source>
</evidence>
<evidence type="ECO:0008006" key="3">
    <source>
        <dbReference type="Google" id="ProtNLM"/>
    </source>
</evidence>
<name>A0A1M5PNB3_9HYPH</name>
<proteinExistence type="predicted"/>
<dbReference type="Pfam" id="PF11150">
    <property type="entry name" value="DUF2927"/>
    <property type="match status" value="1"/>
</dbReference>
<accession>A0A1M5PNB3</accession>
<dbReference type="InterPro" id="IPR021323">
    <property type="entry name" value="DUF2927"/>
</dbReference>
<reference evidence="1 2" key="1">
    <citation type="submission" date="2016-11" db="EMBL/GenBank/DDBJ databases">
        <authorList>
            <person name="Jaros S."/>
            <person name="Januszkiewicz K."/>
            <person name="Wedrychowicz H."/>
        </authorList>
    </citation>
    <scope>NUCLEOTIDE SEQUENCE [LARGE SCALE GENOMIC DNA]</scope>
    <source>
        <strain evidence="1 2">DSM 19436</strain>
    </source>
</reference>
<dbReference type="RefSeq" id="WP_073058685.1">
    <property type="nucleotide sequence ID" value="NZ_FQUP01000012.1"/>
</dbReference>
<keyword evidence="2" id="KW-1185">Reference proteome</keyword>
<dbReference type="EMBL" id="FQUP01000012">
    <property type="protein sequence ID" value="SHH02713.1"/>
    <property type="molecule type" value="Genomic_DNA"/>
</dbReference>
<dbReference type="AlphaFoldDB" id="A0A1M5PNB3"/>